<sequence>MYNILNNAFIFRRLLHTLSDKLFFIRTCLLSRSLRLLMRSGETRQAKVVFSGESGVGKTAASRVIVTDGQEFPNNYTITFGVNLFVKNINMPESSTTFLIYDSTGFDLYSKYLNSYWDKPDILVLMYSVTSQMAFDRIDHWLRLAKEAEWGHGPLPKISALFANKTDLKSRRVISYEQGKELAAKLKMEYFEGSAKSNQGLNKLMRWLAQEWHQSAM</sequence>
<organism evidence="3 4">
    <name type="scientific">Bemisia tabaci</name>
    <name type="common">Sweetpotato whitefly</name>
    <name type="synonym">Aleurodes tabaci</name>
    <dbReference type="NCBI Taxonomy" id="7038"/>
    <lineage>
        <taxon>Eukaryota</taxon>
        <taxon>Metazoa</taxon>
        <taxon>Ecdysozoa</taxon>
        <taxon>Arthropoda</taxon>
        <taxon>Hexapoda</taxon>
        <taxon>Insecta</taxon>
        <taxon>Pterygota</taxon>
        <taxon>Neoptera</taxon>
        <taxon>Paraneoptera</taxon>
        <taxon>Hemiptera</taxon>
        <taxon>Sternorrhyncha</taxon>
        <taxon>Aleyrodoidea</taxon>
        <taxon>Aleyrodidae</taxon>
        <taxon>Aleyrodinae</taxon>
        <taxon>Bemisia</taxon>
    </lineage>
</organism>
<dbReference type="SMART" id="SM00175">
    <property type="entry name" value="RAB"/>
    <property type="match status" value="1"/>
</dbReference>
<evidence type="ECO:0000256" key="1">
    <source>
        <dbReference type="ARBA" id="ARBA00006270"/>
    </source>
</evidence>
<evidence type="ECO:0000313" key="4">
    <source>
        <dbReference type="Proteomes" id="UP001152759"/>
    </source>
</evidence>
<dbReference type="OrthoDB" id="265044at2759"/>
<protein>
    <submittedName>
        <fullName evidence="3">Uncharacterized protein</fullName>
    </submittedName>
</protein>
<dbReference type="PANTHER" id="PTHR47978">
    <property type="match status" value="1"/>
</dbReference>
<dbReference type="KEGG" id="btab:109037222"/>
<dbReference type="Gene3D" id="3.40.50.300">
    <property type="entry name" value="P-loop containing nucleotide triphosphate hydrolases"/>
    <property type="match status" value="1"/>
</dbReference>
<dbReference type="GO" id="GO:0005525">
    <property type="term" value="F:GTP binding"/>
    <property type="evidence" value="ECO:0007669"/>
    <property type="project" value="InterPro"/>
</dbReference>
<dbReference type="SUPFAM" id="SSF52540">
    <property type="entry name" value="P-loop containing nucleoside triphosphate hydrolases"/>
    <property type="match status" value="1"/>
</dbReference>
<dbReference type="EMBL" id="OU963862">
    <property type="protein sequence ID" value="CAH0752511.1"/>
    <property type="molecule type" value="Genomic_DNA"/>
</dbReference>
<dbReference type="AlphaFoldDB" id="A0A9P0C406"/>
<keyword evidence="2" id="KW-0547">Nucleotide-binding</keyword>
<dbReference type="PROSITE" id="PS51419">
    <property type="entry name" value="RAB"/>
    <property type="match status" value="1"/>
</dbReference>
<dbReference type="InterPro" id="IPR027417">
    <property type="entry name" value="P-loop_NTPase"/>
</dbReference>
<dbReference type="Pfam" id="PF00071">
    <property type="entry name" value="Ras"/>
    <property type="match status" value="1"/>
</dbReference>
<dbReference type="PRINTS" id="PR00449">
    <property type="entry name" value="RASTRNSFRMNG"/>
</dbReference>
<reference evidence="3" key="1">
    <citation type="submission" date="2021-12" db="EMBL/GenBank/DDBJ databases">
        <authorList>
            <person name="King R."/>
        </authorList>
    </citation>
    <scope>NUCLEOTIDE SEQUENCE</scope>
</reference>
<proteinExistence type="inferred from homology"/>
<evidence type="ECO:0000313" key="3">
    <source>
        <dbReference type="EMBL" id="CAH0752511.1"/>
    </source>
</evidence>
<dbReference type="SMART" id="SM00173">
    <property type="entry name" value="RAS"/>
    <property type="match status" value="1"/>
</dbReference>
<dbReference type="Proteomes" id="UP001152759">
    <property type="component" value="Chromosome 1"/>
</dbReference>
<comment type="similarity">
    <text evidence="1">Belongs to the small GTPase superfamily. Rab family.</text>
</comment>
<dbReference type="GO" id="GO:0003924">
    <property type="term" value="F:GTPase activity"/>
    <property type="evidence" value="ECO:0007669"/>
    <property type="project" value="InterPro"/>
</dbReference>
<keyword evidence="4" id="KW-1185">Reference proteome</keyword>
<gene>
    <name evidence="3" type="ORF">BEMITA_LOCUS262</name>
</gene>
<evidence type="ECO:0000256" key="2">
    <source>
        <dbReference type="ARBA" id="ARBA00022741"/>
    </source>
</evidence>
<dbReference type="InterPro" id="IPR001806">
    <property type="entry name" value="Small_GTPase"/>
</dbReference>
<name>A0A9P0C406_BEMTA</name>
<accession>A0A9P0C406</accession>